<dbReference type="AlphaFoldDB" id="A0AAW1DXA2"/>
<keyword evidence="2" id="KW-1185">Reference proteome</keyword>
<accession>A0AAW1DXA2</accession>
<proteinExistence type="predicted"/>
<sequence length="82" mass="9262">MRPFAAVLNTDPVSERAAGRLPGYERTALCLAPKRLAPVTLLLCLMSVIYFSSEVRPSKSGFHRGCLRRAESDWRRMRIGVR</sequence>
<dbReference type="Proteomes" id="UP001488805">
    <property type="component" value="Unassembled WGS sequence"/>
</dbReference>
<evidence type="ECO:0000313" key="1">
    <source>
        <dbReference type="EMBL" id="KAK9514807.1"/>
    </source>
</evidence>
<dbReference type="EMBL" id="JBCEZU010000586">
    <property type="protein sequence ID" value="KAK9514807.1"/>
    <property type="molecule type" value="Genomic_DNA"/>
</dbReference>
<organism evidence="1 2">
    <name type="scientific">Zoarces viviparus</name>
    <name type="common">Viviparous eelpout</name>
    <name type="synonym">Blennius viviparus</name>
    <dbReference type="NCBI Taxonomy" id="48416"/>
    <lineage>
        <taxon>Eukaryota</taxon>
        <taxon>Metazoa</taxon>
        <taxon>Chordata</taxon>
        <taxon>Craniata</taxon>
        <taxon>Vertebrata</taxon>
        <taxon>Euteleostomi</taxon>
        <taxon>Actinopterygii</taxon>
        <taxon>Neopterygii</taxon>
        <taxon>Teleostei</taxon>
        <taxon>Neoteleostei</taxon>
        <taxon>Acanthomorphata</taxon>
        <taxon>Eupercaria</taxon>
        <taxon>Perciformes</taxon>
        <taxon>Cottioidei</taxon>
        <taxon>Zoarcales</taxon>
        <taxon>Zoarcidae</taxon>
        <taxon>Zoarcinae</taxon>
        <taxon>Zoarces</taxon>
    </lineage>
</organism>
<reference evidence="1 2" key="1">
    <citation type="journal article" date="2024" name="Genome Biol. Evol.">
        <title>Chromosome-level genome assembly of the viviparous eelpout Zoarces viviparus.</title>
        <authorList>
            <person name="Fuhrmann N."/>
            <person name="Brasseur M.V."/>
            <person name="Bakowski C.E."/>
            <person name="Podsiadlowski L."/>
            <person name="Prost S."/>
            <person name="Krehenwinkel H."/>
            <person name="Mayer C."/>
        </authorList>
    </citation>
    <scope>NUCLEOTIDE SEQUENCE [LARGE SCALE GENOMIC DNA]</scope>
    <source>
        <strain evidence="1">NO-MEL_2022_Ind0_liver</strain>
    </source>
</reference>
<protein>
    <submittedName>
        <fullName evidence="1">Uncharacterized protein</fullName>
    </submittedName>
</protein>
<comment type="caution">
    <text evidence="1">The sequence shown here is derived from an EMBL/GenBank/DDBJ whole genome shotgun (WGS) entry which is preliminary data.</text>
</comment>
<name>A0AAW1DXA2_ZOAVI</name>
<evidence type="ECO:0000313" key="2">
    <source>
        <dbReference type="Proteomes" id="UP001488805"/>
    </source>
</evidence>
<gene>
    <name evidence="1" type="ORF">VZT92_025495</name>
</gene>